<evidence type="ECO:0000256" key="2">
    <source>
        <dbReference type="ARBA" id="ARBA00008548"/>
    </source>
</evidence>
<gene>
    <name evidence="11" type="ORF">DAT39_006134</name>
</gene>
<comment type="similarity">
    <text evidence="2">Belongs to the AXUD1 family.</text>
</comment>
<evidence type="ECO:0000256" key="6">
    <source>
        <dbReference type="ARBA" id="ARBA00023159"/>
    </source>
</evidence>
<feature type="region of interest" description="Disordered" evidence="9">
    <location>
        <begin position="1"/>
        <end position="60"/>
    </location>
</feature>
<organism evidence="11 12">
    <name type="scientific">Clarias magur</name>
    <name type="common">Asian catfish</name>
    <name type="synonym">Macropteronotus magur</name>
    <dbReference type="NCBI Taxonomy" id="1594786"/>
    <lineage>
        <taxon>Eukaryota</taxon>
        <taxon>Metazoa</taxon>
        <taxon>Chordata</taxon>
        <taxon>Craniata</taxon>
        <taxon>Vertebrata</taxon>
        <taxon>Euteleostomi</taxon>
        <taxon>Actinopterygii</taxon>
        <taxon>Neopterygii</taxon>
        <taxon>Teleostei</taxon>
        <taxon>Ostariophysi</taxon>
        <taxon>Siluriformes</taxon>
        <taxon>Clariidae</taxon>
        <taxon>Clarias</taxon>
    </lineage>
</organism>
<comment type="subcellular location">
    <subcellularLocation>
        <location evidence="1">Nucleus</location>
    </subcellularLocation>
</comment>
<dbReference type="InterPro" id="IPR031972">
    <property type="entry name" value="CSRNP_N"/>
</dbReference>
<protein>
    <submittedName>
        <fullName evidence="11">Cysteine/serine-rich nuclear protein 3</fullName>
    </submittedName>
</protein>
<keyword evidence="3" id="KW-0053">Apoptosis</keyword>
<keyword evidence="8" id="KW-0539">Nucleus</keyword>
<evidence type="ECO:0000256" key="5">
    <source>
        <dbReference type="ARBA" id="ARBA00023125"/>
    </source>
</evidence>
<keyword evidence="5" id="KW-0238">DNA-binding</keyword>
<comment type="caution">
    <text evidence="11">The sequence shown here is derived from an EMBL/GenBank/DDBJ whole genome shotgun (WGS) entry which is preliminary data.</text>
</comment>
<dbReference type="GO" id="GO:0043565">
    <property type="term" value="F:sequence-specific DNA binding"/>
    <property type="evidence" value="ECO:0007669"/>
    <property type="project" value="TreeGrafter"/>
</dbReference>
<keyword evidence="12" id="KW-1185">Reference proteome</keyword>
<dbReference type="PANTHER" id="PTHR13580:SF13">
    <property type="entry name" value="CYSTEINE_SERINE-RICH NUCLEAR PROTEIN 3"/>
    <property type="match status" value="1"/>
</dbReference>
<sequence length="235" mass="26672">MSGILKRKFEEVEGASPCSSLRESEEEEISSSESGDSSDSVNPSASHFTPSSILKREKRMRTQRVHFEKVTVYYFSRRQGFTSVPSQGGSTLGMSSRHSSVRQYTLGEFANEQERIHRDMLRDHLKEEKLNSIKLRLTKNGSVESEEANALTVDDISEDDLDLDNTEVDEYFFLQPLTTKKRRALLRSSGVKKIDVEEKHELRAIRVSREDCGCDCRLFCDPETCTCSLAGIKCQ</sequence>
<evidence type="ECO:0000313" key="12">
    <source>
        <dbReference type="Proteomes" id="UP000727407"/>
    </source>
</evidence>
<dbReference type="InterPro" id="IPR023260">
    <property type="entry name" value="Cys/Ser-rich_nuc_prot"/>
</dbReference>
<evidence type="ECO:0000313" key="11">
    <source>
        <dbReference type="EMBL" id="KAF5904137.1"/>
    </source>
</evidence>
<dbReference type="OrthoDB" id="5946974at2759"/>
<feature type="domain" description="Cysteine/serine-rich nuclear protein N-terminal" evidence="10">
    <location>
        <begin position="62"/>
        <end position="235"/>
    </location>
</feature>
<proteinExistence type="inferred from homology"/>
<dbReference type="GO" id="GO:0000981">
    <property type="term" value="F:DNA-binding transcription factor activity, RNA polymerase II-specific"/>
    <property type="evidence" value="ECO:0007669"/>
    <property type="project" value="TreeGrafter"/>
</dbReference>
<evidence type="ECO:0000256" key="3">
    <source>
        <dbReference type="ARBA" id="ARBA00022703"/>
    </source>
</evidence>
<dbReference type="AlphaFoldDB" id="A0A8J4UQ85"/>
<dbReference type="EMBL" id="QNUK01000062">
    <property type="protein sequence ID" value="KAF5904137.1"/>
    <property type="molecule type" value="Genomic_DNA"/>
</dbReference>
<dbReference type="PRINTS" id="PR02031">
    <property type="entry name" value="CYSSERRICHNP"/>
</dbReference>
<dbReference type="Proteomes" id="UP000727407">
    <property type="component" value="Unassembled WGS sequence"/>
</dbReference>
<keyword evidence="6" id="KW-0010">Activator</keyword>
<evidence type="ECO:0000256" key="9">
    <source>
        <dbReference type="SAM" id="MobiDB-lite"/>
    </source>
</evidence>
<accession>A0A8J4UQ85</accession>
<feature type="non-terminal residue" evidence="11">
    <location>
        <position position="1"/>
    </location>
</feature>
<reference evidence="11" key="1">
    <citation type="submission" date="2020-07" db="EMBL/GenBank/DDBJ databases">
        <title>Clarias magur genome sequencing, assembly and annotation.</title>
        <authorList>
            <person name="Kushwaha B."/>
            <person name="Kumar R."/>
            <person name="Das P."/>
            <person name="Joshi C.G."/>
            <person name="Kumar D."/>
            <person name="Nagpure N.S."/>
            <person name="Pandey M."/>
            <person name="Agarwal S."/>
            <person name="Srivastava S."/>
            <person name="Singh M."/>
            <person name="Sahoo L."/>
            <person name="Jayasankar P."/>
            <person name="Meher P.K."/>
            <person name="Koringa P.G."/>
            <person name="Iquebal M.A."/>
            <person name="Das S.P."/>
            <person name="Bit A."/>
            <person name="Patnaik S."/>
            <person name="Patel N."/>
            <person name="Shah T.M."/>
            <person name="Hinsu A."/>
            <person name="Jena J.K."/>
        </authorList>
    </citation>
    <scope>NUCLEOTIDE SEQUENCE</scope>
    <source>
        <strain evidence="11">CIFAMagur01</strain>
        <tissue evidence="11">Testis</tissue>
    </source>
</reference>
<name>A0A8J4UQ85_CLAMG</name>
<feature type="compositionally biased region" description="Low complexity" evidence="9">
    <location>
        <begin position="31"/>
        <end position="46"/>
    </location>
</feature>
<keyword evidence="7" id="KW-0804">Transcription</keyword>
<evidence type="ECO:0000256" key="4">
    <source>
        <dbReference type="ARBA" id="ARBA00023015"/>
    </source>
</evidence>
<evidence type="ECO:0000256" key="1">
    <source>
        <dbReference type="ARBA" id="ARBA00004123"/>
    </source>
</evidence>
<dbReference type="GO" id="GO:0005634">
    <property type="term" value="C:nucleus"/>
    <property type="evidence" value="ECO:0007669"/>
    <property type="project" value="UniProtKB-SubCell"/>
</dbReference>
<dbReference type="GO" id="GO:0006915">
    <property type="term" value="P:apoptotic process"/>
    <property type="evidence" value="ECO:0007669"/>
    <property type="project" value="UniProtKB-KW"/>
</dbReference>
<evidence type="ECO:0000256" key="7">
    <source>
        <dbReference type="ARBA" id="ARBA00023163"/>
    </source>
</evidence>
<keyword evidence="4" id="KW-0805">Transcription regulation</keyword>
<dbReference type="PANTHER" id="PTHR13580">
    <property type="entry name" value="TGF-BETA INDUCED APOPTOSIS PROTEIN"/>
    <property type="match status" value="1"/>
</dbReference>
<dbReference type="Pfam" id="PF16019">
    <property type="entry name" value="CSRNP_N"/>
    <property type="match status" value="1"/>
</dbReference>
<evidence type="ECO:0000259" key="10">
    <source>
        <dbReference type="Pfam" id="PF16019"/>
    </source>
</evidence>
<evidence type="ECO:0000256" key="8">
    <source>
        <dbReference type="ARBA" id="ARBA00023242"/>
    </source>
</evidence>